<proteinExistence type="predicted"/>
<accession>A0A915DU45</accession>
<sequence>MKILSNRLPTANGWVGVDNSVMNTTTSPRRANIRRREERQKSLLQMPEDPRCNSKVLHKIMVENINDDVRQSKLAIVHAAESILGGTFSVICSKAHFSYIASTRLFCLVVKRVKCFAFLADYPIYERPRRIGTVQTS</sequence>
<name>A0A915DU45_9BILA</name>
<evidence type="ECO:0000259" key="1">
    <source>
        <dbReference type="Pfam" id="PF04155"/>
    </source>
</evidence>
<dbReference type="Proteomes" id="UP000887574">
    <property type="component" value="Unplaced"/>
</dbReference>
<organism evidence="2 3">
    <name type="scientific">Ditylenchus dipsaci</name>
    <dbReference type="NCBI Taxonomy" id="166011"/>
    <lineage>
        <taxon>Eukaryota</taxon>
        <taxon>Metazoa</taxon>
        <taxon>Ecdysozoa</taxon>
        <taxon>Nematoda</taxon>
        <taxon>Chromadorea</taxon>
        <taxon>Rhabditida</taxon>
        <taxon>Tylenchina</taxon>
        <taxon>Tylenchomorpha</taxon>
        <taxon>Sphaerularioidea</taxon>
        <taxon>Anguinidae</taxon>
        <taxon>Anguininae</taxon>
        <taxon>Ditylenchus</taxon>
    </lineage>
</organism>
<evidence type="ECO:0000313" key="3">
    <source>
        <dbReference type="WBParaSite" id="jg23520"/>
    </source>
</evidence>
<dbReference type="WBParaSite" id="jg23520">
    <property type="protein sequence ID" value="jg23520"/>
    <property type="gene ID" value="jg23520"/>
</dbReference>
<dbReference type="Pfam" id="PF04155">
    <property type="entry name" value="Ground-like"/>
    <property type="match status" value="1"/>
</dbReference>
<dbReference type="InterPro" id="IPR007284">
    <property type="entry name" value="Ground-like_dom"/>
</dbReference>
<keyword evidence="2" id="KW-1185">Reference proteome</keyword>
<feature type="domain" description="Ground-like" evidence="1">
    <location>
        <begin position="49"/>
        <end position="118"/>
    </location>
</feature>
<dbReference type="AlphaFoldDB" id="A0A915DU45"/>
<evidence type="ECO:0000313" key="2">
    <source>
        <dbReference type="Proteomes" id="UP000887574"/>
    </source>
</evidence>
<protein>
    <submittedName>
        <fullName evidence="3">Ground-like domain-containing protein</fullName>
    </submittedName>
</protein>
<reference evidence="3" key="1">
    <citation type="submission" date="2022-11" db="UniProtKB">
        <authorList>
            <consortium name="WormBaseParasite"/>
        </authorList>
    </citation>
    <scope>IDENTIFICATION</scope>
</reference>